<reference evidence="1" key="1">
    <citation type="submission" date="2021-02" db="EMBL/GenBank/DDBJ databases">
        <title>Genome sequence Cadophora malorum strain M34.</title>
        <authorList>
            <person name="Stefanovic E."/>
            <person name="Vu D."/>
            <person name="Scully C."/>
            <person name="Dijksterhuis J."/>
            <person name="Roader J."/>
            <person name="Houbraken J."/>
        </authorList>
    </citation>
    <scope>NUCLEOTIDE SEQUENCE</scope>
    <source>
        <strain evidence="1">M34</strain>
    </source>
</reference>
<name>A0A8H7TC49_9HELO</name>
<evidence type="ECO:0000313" key="2">
    <source>
        <dbReference type="Proteomes" id="UP000664132"/>
    </source>
</evidence>
<comment type="caution">
    <text evidence="1">The sequence shown here is derived from an EMBL/GenBank/DDBJ whole genome shotgun (WGS) entry which is preliminary data.</text>
</comment>
<accession>A0A8H7TC49</accession>
<sequence length="55" mass="6073">MTTVGMLDSGFASHTVDAVPTFVASNYGALPKHKFCGMIPDDGYMRYVSFIKKRL</sequence>
<dbReference type="Proteomes" id="UP000664132">
    <property type="component" value="Unassembled WGS sequence"/>
</dbReference>
<proteinExistence type="predicted"/>
<keyword evidence="2" id="KW-1185">Reference proteome</keyword>
<protein>
    <submittedName>
        <fullName evidence="1">Uncharacterized protein</fullName>
    </submittedName>
</protein>
<dbReference type="AlphaFoldDB" id="A0A8H7TC49"/>
<organism evidence="1 2">
    <name type="scientific">Cadophora malorum</name>
    <dbReference type="NCBI Taxonomy" id="108018"/>
    <lineage>
        <taxon>Eukaryota</taxon>
        <taxon>Fungi</taxon>
        <taxon>Dikarya</taxon>
        <taxon>Ascomycota</taxon>
        <taxon>Pezizomycotina</taxon>
        <taxon>Leotiomycetes</taxon>
        <taxon>Helotiales</taxon>
        <taxon>Ploettnerulaceae</taxon>
        <taxon>Cadophora</taxon>
    </lineage>
</organism>
<gene>
    <name evidence="1" type="ORF">IFR04_010766</name>
</gene>
<dbReference type="EMBL" id="JAFJYH010000197">
    <property type="protein sequence ID" value="KAG4416123.1"/>
    <property type="molecule type" value="Genomic_DNA"/>
</dbReference>
<evidence type="ECO:0000313" key="1">
    <source>
        <dbReference type="EMBL" id="KAG4416123.1"/>
    </source>
</evidence>